<dbReference type="Proteomes" id="UP000002724">
    <property type="component" value="Chromosome"/>
</dbReference>
<reference evidence="1 2" key="1">
    <citation type="submission" date="2008-06" db="EMBL/GenBank/DDBJ databases">
        <title>Complete sequence of Pelodictyon phaeoclathratiforme BU-1.</title>
        <authorList>
            <consortium name="US DOE Joint Genome Institute"/>
            <person name="Lucas S."/>
            <person name="Copeland A."/>
            <person name="Lapidus A."/>
            <person name="Glavina del Rio T."/>
            <person name="Dalin E."/>
            <person name="Tice H."/>
            <person name="Bruce D."/>
            <person name="Goodwin L."/>
            <person name="Pitluck S."/>
            <person name="Schmutz J."/>
            <person name="Larimer F."/>
            <person name="Land M."/>
            <person name="Hauser L."/>
            <person name="Kyrpides N."/>
            <person name="Mikhailova N."/>
            <person name="Liu Z."/>
            <person name="Li T."/>
            <person name="Zhao F."/>
            <person name="Overmann J."/>
            <person name="Bryant D.A."/>
            <person name="Richardson P."/>
        </authorList>
    </citation>
    <scope>NUCLEOTIDE SEQUENCE [LARGE SCALE GENOMIC DNA]</scope>
    <source>
        <strain evidence="2">DSM 5477 / BU-1</strain>
    </source>
</reference>
<protein>
    <submittedName>
        <fullName evidence="1">Uncharacterized protein</fullName>
    </submittedName>
</protein>
<proteinExistence type="predicted"/>
<evidence type="ECO:0000313" key="1">
    <source>
        <dbReference type="EMBL" id="ACF44503.1"/>
    </source>
</evidence>
<dbReference type="KEGG" id="pph:Ppha_2308"/>
<dbReference type="STRING" id="324925.Ppha_2308"/>
<sequence length="43" mass="4966">MNDERDFIVLSDSSLSSRRNITFLRKEHDAGLALVKQECRRAS</sequence>
<dbReference type="EMBL" id="CP001110">
    <property type="protein sequence ID" value="ACF44503.1"/>
    <property type="molecule type" value="Genomic_DNA"/>
</dbReference>
<gene>
    <name evidence="1" type="ordered locus">Ppha_2308</name>
</gene>
<name>B4SE84_PELPB</name>
<dbReference type="AlphaFoldDB" id="B4SE84"/>
<accession>B4SE84</accession>
<dbReference type="HOGENOM" id="CLU_3237322_0_0_10"/>
<organism evidence="1 2">
    <name type="scientific">Pelodictyon phaeoclathratiforme (strain DSM 5477 / BU-1)</name>
    <dbReference type="NCBI Taxonomy" id="324925"/>
    <lineage>
        <taxon>Bacteria</taxon>
        <taxon>Pseudomonadati</taxon>
        <taxon>Chlorobiota</taxon>
        <taxon>Chlorobiia</taxon>
        <taxon>Chlorobiales</taxon>
        <taxon>Chlorobiaceae</taxon>
        <taxon>Chlorobium/Pelodictyon group</taxon>
        <taxon>Pelodictyon</taxon>
    </lineage>
</organism>
<keyword evidence="2" id="KW-1185">Reference proteome</keyword>
<dbReference type="RefSeq" id="WP_012508978.1">
    <property type="nucleotide sequence ID" value="NC_011060.1"/>
</dbReference>
<evidence type="ECO:0000313" key="2">
    <source>
        <dbReference type="Proteomes" id="UP000002724"/>
    </source>
</evidence>